<dbReference type="eggNOG" id="COG1793">
    <property type="taxonomic scope" value="Bacteria"/>
</dbReference>
<dbReference type="GO" id="GO:0006281">
    <property type="term" value="P:DNA repair"/>
    <property type="evidence" value="ECO:0007669"/>
    <property type="project" value="InterPro"/>
</dbReference>
<dbReference type="Pfam" id="PF01068">
    <property type="entry name" value="DNA_ligase_A_M"/>
    <property type="match status" value="1"/>
</dbReference>
<dbReference type="PANTHER" id="PTHR42705">
    <property type="entry name" value="BIFUNCTIONAL NON-HOMOLOGOUS END JOINING PROTEIN LIGD"/>
    <property type="match status" value="1"/>
</dbReference>
<evidence type="ECO:0000256" key="2">
    <source>
        <dbReference type="ARBA" id="ARBA00049990"/>
    </source>
</evidence>
<evidence type="ECO:0000259" key="3">
    <source>
        <dbReference type="PROSITE" id="PS50160"/>
    </source>
</evidence>
<dbReference type="OrthoDB" id="9802472at2"/>
<sequence>MKPMRLTSAHDVPAGADWLYELKYDGFRTILLWEEDEIHLESRAGKRLNEQFPEVIDQCIQLKDRFAPFLPLTLDGELVFLLSEQQSDFAKVQQRGRLKNKEAIRLQAERFPCHLIAFDLLRCKGKSLVDFPLMERKDWLQKVFQEVKLPSSVQLDHPSLLQIIHTDRSPEYMKELMTTYLAEGIVAKKKTSKWQNNTRSKEWLKIKNWRHVSVIVTRFDKDNGYFQGCIYQDTVLIEVVQFKHGFSKEEEQTLRALFQTKGHLTGGSEYEIPPSIVANIACISFDGSALREPRFSSFLLETDPAACTFQQMLKQLYPLPAVIDVTHPEKPIVPALHLNKADYLLYLRQVAPYLLPFLRERRLTLIRFPHGTGGECFYQKATPDYAPDFVVTDQVEDIPYTICNDPNTLLWLGNQLAMEFHIPFETRDTDRPAEIVFDLDPPSVKEFHLAIEAAKRIKALLDGLFLTAFIKTSGGKGLQIYIPLKKNAFTYDETRQFTAFICRFLCEQAPDLFTLERLKKNRGNRLYLDYLQHDAGKTIIAPYSPRGNELGLVATPLEWDELNLDELHPSLFTMPAVIERLKEKGDPFRRIRHFVNDDAFRQVLHQLQDILPAHKMDFRGH</sequence>
<organism evidence="4 5">
    <name type="scientific">Bacillus zhangzhouensis</name>
    <dbReference type="NCBI Taxonomy" id="1178540"/>
    <lineage>
        <taxon>Bacteria</taxon>
        <taxon>Bacillati</taxon>
        <taxon>Bacillota</taxon>
        <taxon>Bacilli</taxon>
        <taxon>Bacillales</taxon>
        <taxon>Bacillaceae</taxon>
        <taxon>Bacillus</taxon>
    </lineage>
</organism>
<evidence type="ECO:0000313" key="4">
    <source>
        <dbReference type="EMBL" id="KEP25542.1"/>
    </source>
</evidence>
<dbReference type="GO" id="GO:0006310">
    <property type="term" value="P:DNA recombination"/>
    <property type="evidence" value="ECO:0007669"/>
    <property type="project" value="InterPro"/>
</dbReference>
<dbReference type="Pfam" id="PF21686">
    <property type="entry name" value="LigD_Prim-Pol"/>
    <property type="match status" value="1"/>
</dbReference>
<evidence type="ECO:0000313" key="5">
    <source>
        <dbReference type="Proteomes" id="UP000028091"/>
    </source>
</evidence>
<dbReference type="NCBIfam" id="TIGR02776">
    <property type="entry name" value="NHEJ_ligase_prk"/>
    <property type="match status" value="1"/>
</dbReference>
<dbReference type="GO" id="GO:0005524">
    <property type="term" value="F:ATP binding"/>
    <property type="evidence" value="ECO:0007669"/>
    <property type="project" value="InterPro"/>
</dbReference>
<dbReference type="NCBIfam" id="TIGR02778">
    <property type="entry name" value="ligD_pol"/>
    <property type="match status" value="1"/>
</dbReference>
<accession>A0A081L8G6</accession>
<dbReference type="PROSITE" id="PS00333">
    <property type="entry name" value="DNA_LIGASE_A2"/>
    <property type="match status" value="1"/>
</dbReference>
<dbReference type="GO" id="GO:0003910">
    <property type="term" value="F:DNA ligase (ATP) activity"/>
    <property type="evidence" value="ECO:0007669"/>
    <property type="project" value="InterPro"/>
</dbReference>
<reference evidence="4 5" key="1">
    <citation type="submission" date="2012-09" db="EMBL/GenBank/DDBJ databases">
        <title>Genome Sequence of Bacillus sp. DW5-4.</title>
        <authorList>
            <person name="Lai Q."/>
            <person name="Liu Y."/>
            <person name="Shao Z."/>
        </authorList>
    </citation>
    <scope>NUCLEOTIDE SEQUENCE [LARGE SCALE GENOMIC DNA]</scope>
    <source>
        <strain evidence="4 5">DW5-4</strain>
    </source>
</reference>
<name>A0A081L8G6_9BACI</name>
<comment type="similarity">
    <text evidence="1">In the C-terminal section; belongs to the ATP-dependent DNA ligase family.</text>
</comment>
<dbReference type="PROSITE" id="PS50160">
    <property type="entry name" value="DNA_LIGASE_A3"/>
    <property type="match status" value="1"/>
</dbReference>
<proteinExistence type="inferred from homology"/>
<dbReference type="AlphaFoldDB" id="A0A081L8G6"/>
<dbReference type="InterPro" id="IPR016059">
    <property type="entry name" value="DNA_ligase_ATP-dep_CS"/>
</dbReference>
<feature type="domain" description="ATP-dependent DNA ligase family profile" evidence="3">
    <location>
        <begin position="106"/>
        <end position="207"/>
    </location>
</feature>
<dbReference type="Proteomes" id="UP000028091">
    <property type="component" value="Unassembled WGS sequence"/>
</dbReference>
<dbReference type="InterPro" id="IPR014145">
    <property type="entry name" value="LigD_pol_dom"/>
</dbReference>
<evidence type="ECO:0000256" key="1">
    <source>
        <dbReference type="ARBA" id="ARBA00049981"/>
    </source>
</evidence>
<dbReference type="eggNOG" id="COG3285">
    <property type="taxonomic scope" value="Bacteria"/>
</dbReference>
<keyword evidence="4" id="KW-0436">Ligase</keyword>
<dbReference type="InterPro" id="IPR012310">
    <property type="entry name" value="DNA_ligase_ATP-dep_cent"/>
</dbReference>
<gene>
    <name evidence="4" type="ORF">BA70_08570</name>
</gene>
<comment type="similarity">
    <text evidence="2">In the N-terminal section; belongs to the LigD polymerase family.</text>
</comment>
<dbReference type="PANTHER" id="PTHR42705:SF2">
    <property type="entry name" value="BIFUNCTIONAL NON-HOMOLOGOUS END JOINING PROTEIN LIGD"/>
    <property type="match status" value="1"/>
</dbReference>
<dbReference type="EMBL" id="JOTP01000021">
    <property type="protein sequence ID" value="KEP25542.1"/>
    <property type="molecule type" value="Genomic_DNA"/>
</dbReference>
<dbReference type="InterPro" id="IPR014143">
    <property type="entry name" value="NHEJ_ligase_prk"/>
</dbReference>
<dbReference type="SUPFAM" id="SSF56091">
    <property type="entry name" value="DNA ligase/mRNA capping enzyme, catalytic domain"/>
    <property type="match status" value="1"/>
</dbReference>
<dbReference type="Gene3D" id="3.90.920.10">
    <property type="entry name" value="DNA primase, PRIM domain"/>
    <property type="match status" value="1"/>
</dbReference>
<keyword evidence="5" id="KW-1185">Reference proteome</keyword>
<dbReference type="NCBIfam" id="NF007211">
    <property type="entry name" value="PRK09633.1"/>
    <property type="match status" value="1"/>
</dbReference>
<protein>
    <submittedName>
        <fullName evidence="4">ATP-dependent DNA ligase</fullName>
    </submittedName>
</protein>
<dbReference type="InterPro" id="IPR052171">
    <property type="entry name" value="NHEJ_LigD"/>
</dbReference>
<comment type="caution">
    <text evidence="4">The sequence shown here is derived from an EMBL/GenBank/DDBJ whole genome shotgun (WGS) entry which is preliminary data.</text>
</comment>
<dbReference type="CDD" id="cd07906">
    <property type="entry name" value="Adenylation_DNA_ligase_LigD_LigC"/>
    <property type="match status" value="1"/>
</dbReference>
<dbReference type="Gene3D" id="3.30.470.30">
    <property type="entry name" value="DNA ligase/mRNA capping enzyme"/>
    <property type="match status" value="1"/>
</dbReference>
<dbReference type="RefSeq" id="WP_034323803.1">
    <property type="nucleotide sequence ID" value="NZ_JOTP01000021.1"/>
</dbReference>